<dbReference type="Proteomes" id="UP000763505">
    <property type="component" value="Unassembled WGS sequence"/>
</dbReference>
<dbReference type="AlphaFoldDB" id="A0A921JC92"/>
<sequence>MNKAKIKKSLKNVELFHSGEMVLKYNLETLNIKNGIDWEYMHPTNHSTYQVYLHSLPIVNDFVIVGTQTRRKNELETARNLIQEWFSNGISTEYAWHEHAVSSRLLNIIKFQEEAEDFKLGTSFFQELLIKHCLFLNDDDNYKHNNHGLMMDNALIAASFYIEDTTVKNSYINKALFRIRTSIYRDLTRQGLHVENSPEYHNLYITLLNQIFQTLKKYDIKLESNIDYLKDSAIKLRASLLKPNHEFPMIGDTGQ</sequence>
<comment type="caution">
    <text evidence="2">The sequence shown here is derived from an EMBL/GenBank/DDBJ whole genome shotgun (WGS) entry which is preliminary data.</text>
</comment>
<name>A0A921JC92_9STAP</name>
<dbReference type="InterPro" id="IPR031680">
    <property type="entry name" value="Hepar_II_III_N"/>
</dbReference>
<dbReference type="Gene3D" id="1.50.10.100">
    <property type="entry name" value="Chondroitin AC/alginate lyase"/>
    <property type="match status" value="1"/>
</dbReference>
<dbReference type="EMBL" id="DYYI01000082">
    <property type="protein sequence ID" value="HJE20203.1"/>
    <property type="molecule type" value="Genomic_DNA"/>
</dbReference>
<gene>
    <name evidence="2" type="ORF">K8V35_07605</name>
</gene>
<dbReference type="Pfam" id="PF16889">
    <property type="entry name" value="Hepar_II_III_N"/>
    <property type="match status" value="1"/>
</dbReference>
<feature type="non-terminal residue" evidence="2">
    <location>
        <position position="255"/>
    </location>
</feature>
<protein>
    <recommendedName>
        <fullName evidence="1">Heparin-sulfate lyase N-terminal domain-containing protein</fullName>
    </recommendedName>
</protein>
<feature type="domain" description="Heparin-sulfate lyase N-terminal" evidence="1">
    <location>
        <begin position="28"/>
        <end position="253"/>
    </location>
</feature>
<reference evidence="2" key="2">
    <citation type="submission" date="2021-09" db="EMBL/GenBank/DDBJ databases">
        <authorList>
            <person name="Gilroy R."/>
        </authorList>
    </citation>
    <scope>NUCLEOTIDE SEQUENCE</scope>
    <source>
        <strain evidence="2">6019</strain>
    </source>
</reference>
<accession>A0A921JC92</accession>
<organism evidence="2 3">
    <name type="scientific">Aliicoccus persicus</name>
    <dbReference type="NCBI Taxonomy" id="930138"/>
    <lineage>
        <taxon>Bacteria</taxon>
        <taxon>Bacillati</taxon>
        <taxon>Bacillota</taxon>
        <taxon>Bacilli</taxon>
        <taxon>Bacillales</taxon>
        <taxon>Staphylococcaceae</taxon>
        <taxon>Aliicoccus</taxon>
    </lineage>
</organism>
<dbReference type="InterPro" id="IPR008929">
    <property type="entry name" value="Chondroitin_lyas"/>
</dbReference>
<evidence type="ECO:0000259" key="1">
    <source>
        <dbReference type="Pfam" id="PF16889"/>
    </source>
</evidence>
<dbReference type="SUPFAM" id="SSF48230">
    <property type="entry name" value="Chondroitin AC/alginate lyase"/>
    <property type="match status" value="1"/>
</dbReference>
<evidence type="ECO:0000313" key="3">
    <source>
        <dbReference type="Proteomes" id="UP000763505"/>
    </source>
</evidence>
<proteinExistence type="predicted"/>
<evidence type="ECO:0000313" key="2">
    <source>
        <dbReference type="EMBL" id="HJE20203.1"/>
    </source>
</evidence>
<reference evidence="2" key="1">
    <citation type="journal article" date="2021" name="PeerJ">
        <title>Extensive microbial diversity within the chicken gut microbiome revealed by metagenomics and culture.</title>
        <authorList>
            <person name="Gilroy R."/>
            <person name="Ravi A."/>
            <person name="Getino M."/>
            <person name="Pursley I."/>
            <person name="Horton D.L."/>
            <person name="Alikhan N.F."/>
            <person name="Baker D."/>
            <person name="Gharbi K."/>
            <person name="Hall N."/>
            <person name="Watson M."/>
            <person name="Adriaenssens E.M."/>
            <person name="Foster-Nyarko E."/>
            <person name="Jarju S."/>
            <person name="Secka A."/>
            <person name="Antonio M."/>
            <person name="Oren A."/>
            <person name="Chaudhuri R.R."/>
            <person name="La Ragione R."/>
            <person name="Hildebrand F."/>
            <person name="Pallen M.J."/>
        </authorList>
    </citation>
    <scope>NUCLEOTIDE SEQUENCE</scope>
    <source>
        <strain evidence="2">6019</strain>
    </source>
</reference>